<comment type="caution">
    <text evidence="2">The sequence shown here is derived from an EMBL/GenBank/DDBJ whole genome shotgun (WGS) entry which is preliminary data.</text>
</comment>
<keyword evidence="3" id="KW-1185">Reference proteome</keyword>
<feature type="non-terminal residue" evidence="2">
    <location>
        <position position="1"/>
    </location>
</feature>
<reference evidence="2 3" key="1">
    <citation type="submission" date="2021-06" db="EMBL/GenBank/DDBJ databases">
        <title>Caerostris darwini draft genome.</title>
        <authorList>
            <person name="Kono N."/>
            <person name="Arakawa K."/>
        </authorList>
    </citation>
    <scope>NUCLEOTIDE SEQUENCE [LARGE SCALE GENOMIC DNA]</scope>
</reference>
<protein>
    <submittedName>
        <fullName evidence="2">Uncharacterized protein</fullName>
    </submittedName>
</protein>
<feature type="region of interest" description="Disordered" evidence="1">
    <location>
        <begin position="1"/>
        <end position="51"/>
    </location>
</feature>
<dbReference type="EMBL" id="BPLQ01008118">
    <property type="protein sequence ID" value="GIY34959.1"/>
    <property type="molecule type" value="Genomic_DNA"/>
</dbReference>
<name>A0AAV4SPQ7_9ARAC</name>
<gene>
    <name evidence="2" type="ORF">CDAR_568001</name>
</gene>
<feature type="compositionally biased region" description="Basic and acidic residues" evidence="1">
    <location>
        <begin position="1"/>
        <end position="18"/>
    </location>
</feature>
<organism evidence="2 3">
    <name type="scientific">Caerostris darwini</name>
    <dbReference type="NCBI Taxonomy" id="1538125"/>
    <lineage>
        <taxon>Eukaryota</taxon>
        <taxon>Metazoa</taxon>
        <taxon>Ecdysozoa</taxon>
        <taxon>Arthropoda</taxon>
        <taxon>Chelicerata</taxon>
        <taxon>Arachnida</taxon>
        <taxon>Araneae</taxon>
        <taxon>Araneomorphae</taxon>
        <taxon>Entelegynae</taxon>
        <taxon>Araneoidea</taxon>
        <taxon>Araneidae</taxon>
        <taxon>Caerostris</taxon>
    </lineage>
</organism>
<evidence type="ECO:0000313" key="2">
    <source>
        <dbReference type="EMBL" id="GIY34959.1"/>
    </source>
</evidence>
<accession>A0AAV4SPQ7</accession>
<feature type="compositionally biased region" description="Polar residues" evidence="1">
    <location>
        <begin position="25"/>
        <end position="51"/>
    </location>
</feature>
<evidence type="ECO:0000256" key="1">
    <source>
        <dbReference type="SAM" id="MobiDB-lite"/>
    </source>
</evidence>
<proteinExistence type="predicted"/>
<evidence type="ECO:0000313" key="3">
    <source>
        <dbReference type="Proteomes" id="UP001054837"/>
    </source>
</evidence>
<dbReference type="Proteomes" id="UP001054837">
    <property type="component" value="Unassembled WGS sequence"/>
</dbReference>
<sequence length="88" mass="9877">NSTREKMESSDVRTKELKGNILRPIQTTVPYGTTPNYEQSRTGNSEGSGSGKLNTLSSILTLMKLFPCPAQGREIKPVKDWIYKLFEL</sequence>
<dbReference type="AlphaFoldDB" id="A0AAV4SPQ7"/>